<evidence type="ECO:0000313" key="1">
    <source>
        <dbReference type="EMBL" id="KAK4543793.1"/>
    </source>
</evidence>
<dbReference type="EMBL" id="JAVFHQ010000029">
    <property type="protein sequence ID" value="KAK4543793.1"/>
    <property type="molecule type" value="Genomic_DNA"/>
</dbReference>
<evidence type="ECO:0000313" key="2">
    <source>
        <dbReference type="Proteomes" id="UP001324427"/>
    </source>
</evidence>
<dbReference type="AlphaFoldDB" id="A0AAV9JFV4"/>
<reference evidence="1 2" key="1">
    <citation type="submission" date="2021-11" db="EMBL/GenBank/DDBJ databases">
        <title>Black yeast isolated from Biological Soil Crust.</title>
        <authorList>
            <person name="Kurbessoian T."/>
        </authorList>
    </citation>
    <scope>NUCLEOTIDE SEQUENCE [LARGE SCALE GENOMIC DNA]</scope>
    <source>
        <strain evidence="1 2">CCFEE 5522</strain>
    </source>
</reference>
<comment type="caution">
    <text evidence="1">The sequence shown here is derived from an EMBL/GenBank/DDBJ whole genome shotgun (WGS) entry which is preliminary data.</text>
</comment>
<keyword evidence="2" id="KW-1185">Reference proteome</keyword>
<gene>
    <name evidence="1" type="ORF">LTR36_004826</name>
</gene>
<name>A0AAV9JFV4_9PEZI</name>
<sequence>MANWLANLAPSRQVAGVDPLSDVKAIGMILFTLDWLHHQGPHDGDIKYLAAEPAFVAAKLREEREKEEAREEARQWMHKVAGKIYFGENAGLPNEIVDHVLDAMAVAQNCNLPPLETMKGLREATAAMLIPLARCVWSRYGKIETNAFDKSDVFFKLFEQCVAREHVLPNSILRVCNPIFPKNAQSTNLPYPADFKDSINRILHLEVVINIGSSGGGDVYPVQLFRLQDHIADLAFFFPKLKSICVTIDHPQQRRMRARLPAGLSGAATTMDEELKKLIAEYQKLEVGMKYLWYDRCSKWRSATARSFREPIRAENDVREMELDEVVSQVLHQRVLRM</sequence>
<organism evidence="1 2">
    <name type="scientific">Oleoguttula mirabilis</name>
    <dbReference type="NCBI Taxonomy" id="1507867"/>
    <lineage>
        <taxon>Eukaryota</taxon>
        <taxon>Fungi</taxon>
        <taxon>Dikarya</taxon>
        <taxon>Ascomycota</taxon>
        <taxon>Pezizomycotina</taxon>
        <taxon>Dothideomycetes</taxon>
        <taxon>Dothideomycetidae</taxon>
        <taxon>Mycosphaerellales</taxon>
        <taxon>Teratosphaeriaceae</taxon>
        <taxon>Oleoguttula</taxon>
    </lineage>
</organism>
<dbReference type="Proteomes" id="UP001324427">
    <property type="component" value="Unassembled WGS sequence"/>
</dbReference>
<accession>A0AAV9JFV4</accession>
<proteinExistence type="predicted"/>
<protein>
    <submittedName>
        <fullName evidence="1">Uncharacterized protein</fullName>
    </submittedName>
</protein>